<dbReference type="GO" id="GO:0005739">
    <property type="term" value="C:mitochondrion"/>
    <property type="evidence" value="ECO:0007669"/>
    <property type="project" value="TreeGrafter"/>
</dbReference>
<reference evidence="8" key="1">
    <citation type="submission" date="2025-08" db="UniProtKB">
        <authorList>
            <consortium name="RefSeq"/>
        </authorList>
    </citation>
    <scope>IDENTIFICATION</scope>
</reference>
<dbReference type="RefSeq" id="XP_011496117.1">
    <property type="nucleotide sequence ID" value="XM_011497815.1"/>
</dbReference>
<evidence type="ECO:0000313" key="8">
    <source>
        <dbReference type="RefSeq" id="XP_011496117.1"/>
    </source>
</evidence>
<evidence type="ECO:0000256" key="6">
    <source>
        <dbReference type="RuleBase" id="RU363053"/>
    </source>
</evidence>
<evidence type="ECO:0000256" key="2">
    <source>
        <dbReference type="ARBA" id="ARBA00006824"/>
    </source>
</evidence>
<proteinExistence type="inferred from homology"/>
<dbReference type="KEGG" id="csol:105360814"/>
<evidence type="ECO:0000313" key="7">
    <source>
        <dbReference type="Proteomes" id="UP000695007"/>
    </source>
</evidence>
<protein>
    <submittedName>
        <fullName evidence="8">Mpv17-like protein 2</fullName>
    </submittedName>
</protein>
<dbReference type="PANTHER" id="PTHR11266">
    <property type="entry name" value="PEROXISOMAL MEMBRANE PROTEIN 2, PXMP2 MPV17"/>
    <property type="match status" value="1"/>
</dbReference>
<sequence>HSHSLDLVGRIARWAYLAKCSLLQESGTTRPVTLELGKYLLVTNTMSCGLMMGAGDVLQQHSNFLKKRMPMTNDRLPNDEKGCLDYREDETEYDITNNGCDYVRTRNMTVVGFIQGPFNHYFYNILEKQLPGKSAGSILKKTLIDQTIASPICLGMFFMGLGMLEHKSLQEINSEIRLKLMNTWKVDCIFWPPTQFLNFLFVPIQYRVLYINFMTMIYDMFLSYIKYDACVYLSILLLFD</sequence>
<keyword evidence="5" id="KW-0472">Membrane</keyword>
<gene>
    <name evidence="8" type="primary">LOC105360814</name>
</gene>
<dbReference type="AlphaFoldDB" id="A0AAJ6YDL7"/>
<keyword evidence="3" id="KW-0812">Transmembrane</keyword>
<dbReference type="Pfam" id="PF04117">
    <property type="entry name" value="Mpv17_PMP22"/>
    <property type="match status" value="1"/>
</dbReference>
<comment type="similarity">
    <text evidence="2 6">Belongs to the peroxisomal membrane protein PXMP2/4 family.</text>
</comment>
<dbReference type="GO" id="GO:0061668">
    <property type="term" value="P:mitochondrial ribosome assembly"/>
    <property type="evidence" value="ECO:0007669"/>
    <property type="project" value="TreeGrafter"/>
</dbReference>
<feature type="non-terminal residue" evidence="8">
    <location>
        <position position="1"/>
    </location>
</feature>
<evidence type="ECO:0000256" key="5">
    <source>
        <dbReference type="ARBA" id="ARBA00023136"/>
    </source>
</evidence>
<dbReference type="GO" id="GO:0016020">
    <property type="term" value="C:membrane"/>
    <property type="evidence" value="ECO:0007669"/>
    <property type="project" value="UniProtKB-SubCell"/>
</dbReference>
<dbReference type="PANTHER" id="PTHR11266:SF8">
    <property type="entry name" value="MPV17-LIKE PROTEIN 2"/>
    <property type="match status" value="1"/>
</dbReference>
<dbReference type="Proteomes" id="UP000695007">
    <property type="component" value="Unplaced"/>
</dbReference>
<accession>A0AAJ6YDL7</accession>
<dbReference type="GeneID" id="105360814"/>
<name>A0AAJ6YDL7_9HYME</name>
<organism evidence="7 8">
    <name type="scientific">Ceratosolen solmsi marchali</name>
    <dbReference type="NCBI Taxonomy" id="326594"/>
    <lineage>
        <taxon>Eukaryota</taxon>
        <taxon>Metazoa</taxon>
        <taxon>Ecdysozoa</taxon>
        <taxon>Arthropoda</taxon>
        <taxon>Hexapoda</taxon>
        <taxon>Insecta</taxon>
        <taxon>Pterygota</taxon>
        <taxon>Neoptera</taxon>
        <taxon>Endopterygota</taxon>
        <taxon>Hymenoptera</taxon>
        <taxon>Apocrita</taxon>
        <taxon>Proctotrupomorpha</taxon>
        <taxon>Chalcidoidea</taxon>
        <taxon>Agaonidae</taxon>
        <taxon>Agaoninae</taxon>
        <taxon>Ceratosolen</taxon>
    </lineage>
</organism>
<keyword evidence="4" id="KW-1133">Transmembrane helix</keyword>
<evidence type="ECO:0000256" key="1">
    <source>
        <dbReference type="ARBA" id="ARBA00004141"/>
    </source>
</evidence>
<evidence type="ECO:0000256" key="4">
    <source>
        <dbReference type="ARBA" id="ARBA00022989"/>
    </source>
</evidence>
<keyword evidence="7" id="KW-1185">Reference proteome</keyword>
<evidence type="ECO:0000256" key="3">
    <source>
        <dbReference type="ARBA" id="ARBA00022692"/>
    </source>
</evidence>
<dbReference type="InterPro" id="IPR007248">
    <property type="entry name" value="Mpv17_PMP22"/>
</dbReference>
<comment type="subcellular location">
    <subcellularLocation>
        <location evidence="1">Membrane</location>
        <topology evidence="1">Multi-pass membrane protein</topology>
    </subcellularLocation>
</comment>